<dbReference type="eggNOG" id="ENOG5033IU0">
    <property type="taxonomic scope" value="Bacteria"/>
</dbReference>
<keyword evidence="2" id="KW-1185">Reference proteome</keyword>
<gene>
    <name evidence="1" type="ordered locus">AM1_2754</name>
</gene>
<organism evidence="1 2">
    <name type="scientific">Acaryochloris marina (strain MBIC 11017)</name>
    <dbReference type="NCBI Taxonomy" id="329726"/>
    <lineage>
        <taxon>Bacteria</taxon>
        <taxon>Bacillati</taxon>
        <taxon>Cyanobacteriota</taxon>
        <taxon>Cyanophyceae</taxon>
        <taxon>Acaryochloridales</taxon>
        <taxon>Acaryochloridaceae</taxon>
        <taxon>Acaryochloris</taxon>
    </lineage>
</organism>
<sequence length="180" mass="19958">MEMNNKAPMNATFSQIKTESGTRSQRIAKILKEAFTQTSAELKEGYTIVRPLAAEMSATVAADLQEKRHQASSNFQEAWGKETDSKSTWERLQSVFQMMANVIQKTLTPPLQKQATRVDTKFTDQYGDSYTSMKHGLQSLKNWYVNATDAADPADSSTQPVPHDTVTVDVVASPVEAPVQ</sequence>
<dbReference type="AlphaFoldDB" id="B0C973"/>
<dbReference type="Proteomes" id="UP000000268">
    <property type="component" value="Chromosome"/>
</dbReference>
<dbReference type="EMBL" id="CP000828">
    <property type="protein sequence ID" value="ABW27754.1"/>
    <property type="molecule type" value="Genomic_DNA"/>
</dbReference>
<protein>
    <submittedName>
        <fullName evidence="1">Uncharacterized protein</fullName>
    </submittedName>
</protein>
<dbReference type="STRING" id="329726.AM1_2754"/>
<name>B0C973_ACAM1</name>
<evidence type="ECO:0000313" key="1">
    <source>
        <dbReference type="EMBL" id="ABW27754.1"/>
    </source>
</evidence>
<evidence type="ECO:0000313" key="2">
    <source>
        <dbReference type="Proteomes" id="UP000000268"/>
    </source>
</evidence>
<proteinExistence type="predicted"/>
<accession>B0C973</accession>
<reference evidence="1 2" key="1">
    <citation type="journal article" date="2008" name="Proc. Natl. Acad. Sci. U.S.A.">
        <title>Niche adaptation and genome expansion in the chlorophyll d-producing cyanobacterium Acaryochloris marina.</title>
        <authorList>
            <person name="Swingley W.D."/>
            <person name="Chen M."/>
            <person name="Cheung P.C."/>
            <person name="Conrad A.L."/>
            <person name="Dejesa L.C."/>
            <person name="Hao J."/>
            <person name="Honchak B.M."/>
            <person name="Karbach L.E."/>
            <person name="Kurdoglu A."/>
            <person name="Lahiri S."/>
            <person name="Mastrian S.D."/>
            <person name="Miyashita H."/>
            <person name="Page L."/>
            <person name="Ramakrishna P."/>
            <person name="Satoh S."/>
            <person name="Sattley W.M."/>
            <person name="Shimada Y."/>
            <person name="Taylor H.L."/>
            <person name="Tomo T."/>
            <person name="Tsuchiya T."/>
            <person name="Wang Z.T."/>
            <person name="Raymond J."/>
            <person name="Mimuro M."/>
            <person name="Blankenship R.E."/>
            <person name="Touchman J.W."/>
        </authorList>
    </citation>
    <scope>NUCLEOTIDE SEQUENCE [LARGE SCALE GENOMIC DNA]</scope>
    <source>
        <strain evidence="2">MBIC 11017</strain>
    </source>
</reference>
<dbReference type="KEGG" id="amr:AM1_2754"/>
<dbReference type="HOGENOM" id="CLU_1493063_0_0_3"/>